<dbReference type="Proteomes" id="UP000245626">
    <property type="component" value="Unassembled WGS sequence"/>
</dbReference>
<gene>
    <name evidence="1" type="ORF">IE53DRAFT_33605</name>
</gene>
<accession>A0ACD0P1E9</accession>
<name>A0ACD0P1E9_9BASI</name>
<dbReference type="EMBL" id="KZ819813">
    <property type="protein sequence ID" value="PWN51846.1"/>
    <property type="molecule type" value="Genomic_DNA"/>
</dbReference>
<sequence length="248" mass="26848">MNSLVQYSDDEDESVKIDQARRNESVTEVARSQPLATAALPLAPPAIAGTNAAHGKESSPPLASANPPSFASGNDRPGTTVVSASSLQRSNADSSNNRLDFIDRGEGSSEARMISPISEGTRTGSAGFEWLITEEEIASEEDIRTLELLAPPPRASDGDVAWGLGQEPTQGWDKNLEEKLAKFHALKKQGTHFNTSLSRNQAFKNPHIYAKLVEFVEIDEKGSNYQDMTVRGTWNPKDRKLGDEALAA</sequence>
<evidence type="ECO:0000313" key="1">
    <source>
        <dbReference type="EMBL" id="PWN51846.1"/>
    </source>
</evidence>
<reference evidence="1 2" key="1">
    <citation type="journal article" date="2018" name="Mol. Biol. Evol.">
        <title>Broad Genomic Sampling Reveals a Smut Pathogenic Ancestry of the Fungal Clade Ustilaginomycotina.</title>
        <authorList>
            <person name="Kijpornyongpan T."/>
            <person name="Mondo S.J."/>
            <person name="Barry K."/>
            <person name="Sandor L."/>
            <person name="Lee J."/>
            <person name="Lipzen A."/>
            <person name="Pangilinan J."/>
            <person name="LaButti K."/>
            <person name="Hainaut M."/>
            <person name="Henrissat B."/>
            <person name="Grigoriev I.V."/>
            <person name="Spatafora J.W."/>
            <person name="Aime M.C."/>
        </authorList>
    </citation>
    <scope>NUCLEOTIDE SEQUENCE [LARGE SCALE GENOMIC DNA]</scope>
    <source>
        <strain evidence="1 2">SA 807</strain>
    </source>
</reference>
<proteinExistence type="predicted"/>
<protein>
    <submittedName>
        <fullName evidence="1">Uncharacterized protein</fullName>
    </submittedName>
</protein>
<evidence type="ECO:0000313" key="2">
    <source>
        <dbReference type="Proteomes" id="UP000245626"/>
    </source>
</evidence>
<organism evidence="1 2">
    <name type="scientific">Violaceomyces palustris</name>
    <dbReference type="NCBI Taxonomy" id="1673888"/>
    <lineage>
        <taxon>Eukaryota</taxon>
        <taxon>Fungi</taxon>
        <taxon>Dikarya</taxon>
        <taxon>Basidiomycota</taxon>
        <taxon>Ustilaginomycotina</taxon>
        <taxon>Ustilaginomycetes</taxon>
        <taxon>Violaceomycetales</taxon>
        <taxon>Violaceomycetaceae</taxon>
        <taxon>Violaceomyces</taxon>
    </lineage>
</organism>
<keyword evidence="2" id="KW-1185">Reference proteome</keyword>